<gene>
    <name evidence="2" type="ORF">HMPREF0216_01319</name>
</gene>
<feature type="transmembrane region" description="Helical" evidence="1">
    <location>
        <begin position="127"/>
        <end position="160"/>
    </location>
</feature>
<comment type="caution">
    <text evidence="2">The sequence shown here is derived from an EMBL/GenBank/DDBJ whole genome shotgun (WGS) entry which is preliminary data.</text>
</comment>
<evidence type="ECO:0008006" key="4">
    <source>
        <dbReference type="Google" id="ProtNLM"/>
    </source>
</evidence>
<dbReference type="eggNOG" id="COG1285">
    <property type="taxonomic scope" value="Bacteria"/>
</dbReference>
<dbReference type="Pfam" id="PF16316">
    <property type="entry name" value="DUF4956"/>
    <property type="match status" value="1"/>
</dbReference>
<accession>L1QHL9</accession>
<proteinExistence type="predicted"/>
<evidence type="ECO:0000313" key="2">
    <source>
        <dbReference type="EMBL" id="EKY27509.1"/>
    </source>
</evidence>
<keyword evidence="1" id="KW-0472">Membrane</keyword>
<keyword evidence="1" id="KW-1133">Transmembrane helix</keyword>
<dbReference type="InterPro" id="IPR032531">
    <property type="entry name" value="DUF4956"/>
</dbReference>
<name>L1QHL9_9CLOT</name>
<organism evidence="2 3">
    <name type="scientific">Clostridium celatum DSM 1785</name>
    <dbReference type="NCBI Taxonomy" id="545697"/>
    <lineage>
        <taxon>Bacteria</taxon>
        <taxon>Bacillati</taxon>
        <taxon>Bacillota</taxon>
        <taxon>Clostridia</taxon>
        <taxon>Eubacteriales</taxon>
        <taxon>Clostridiaceae</taxon>
        <taxon>Clostridium</taxon>
    </lineage>
</organism>
<feature type="transmembrane region" description="Helical" evidence="1">
    <location>
        <begin position="42"/>
        <end position="65"/>
    </location>
</feature>
<dbReference type="PATRIC" id="fig|545697.3.peg.1297"/>
<protein>
    <recommendedName>
        <fullName evidence="4">DUF4956 domain-containing protein</fullName>
    </recommendedName>
</protein>
<sequence>MLTVGCLDKLFLILFLEVIQMNSQINFSDIFKLSFLEKTTSFSITDTLIALCLALAVGLFIFLIYKKTFKGVMYSESFGMSLVAMTLITTLIILAITSNVILSLGMVGALSIVRFRSAIKEPLDIAFLFWAISAGIVLGAGLIPLGIIGSVFIGIIMVLFVNKKSTDNPYILVVNCTNDNSEKEAIKFVSSSVKKHVVKSKTVSANSGIELTVEIRLKEMSTQFVNELSHISGVNNVVLVSYNGEYMS</sequence>
<dbReference type="Proteomes" id="UP000010420">
    <property type="component" value="Unassembled WGS sequence"/>
</dbReference>
<reference evidence="2 3" key="1">
    <citation type="submission" date="2012-05" db="EMBL/GenBank/DDBJ databases">
        <authorList>
            <person name="Weinstock G."/>
            <person name="Sodergren E."/>
            <person name="Lobos E.A."/>
            <person name="Fulton L."/>
            <person name="Fulton R."/>
            <person name="Courtney L."/>
            <person name="Fronick C."/>
            <person name="O'Laughlin M."/>
            <person name="Godfrey J."/>
            <person name="Wilson R.M."/>
            <person name="Miner T."/>
            <person name="Farmer C."/>
            <person name="Delehaunty K."/>
            <person name="Cordes M."/>
            <person name="Minx P."/>
            <person name="Tomlinson C."/>
            <person name="Chen J."/>
            <person name="Wollam A."/>
            <person name="Pepin K.H."/>
            <person name="Bhonagiri V."/>
            <person name="Zhang X."/>
            <person name="Suruliraj S."/>
            <person name="Warren W."/>
            <person name="Mitreva M."/>
            <person name="Mardis E.R."/>
            <person name="Wilson R.K."/>
        </authorList>
    </citation>
    <scope>NUCLEOTIDE SEQUENCE [LARGE SCALE GENOMIC DNA]</scope>
    <source>
        <strain evidence="2 3">DSM 1785</strain>
    </source>
</reference>
<dbReference type="HOGENOM" id="CLU_100966_0_1_9"/>
<evidence type="ECO:0000313" key="3">
    <source>
        <dbReference type="Proteomes" id="UP000010420"/>
    </source>
</evidence>
<evidence type="ECO:0000256" key="1">
    <source>
        <dbReference type="SAM" id="Phobius"/>
    </source>
</evidence>
<dbReference type="STRING" id="545697.HMPREF0216_01319"/>
<keyword evidence="1" id="KW-0812">Transmembrane</keyword>
<feature type="transmembrane region" description="Helical" evidence="1">
    <location>
        <begin position="77"/>
        <end position="107"/>
    </location>
</feature>
<dbReference type="EMBL" id="AMEZ01000034">
    <property type="protein sequence ID" value="EKY27509.1"/>
    <property type="molecule type" value="Genomic_DNA"/>
</dbReference>
<keyword evidence="3" id="KW-1185">Reference proteome</keyword>
<dbReference type="AlphaFoldDB" id="L1QHL9"/>